<protein>
    <submittedName>
        <fullName evidence="1">Uncharacterized protein</fullName>
    </submittedName>
</protein>
<organism evidence="1 2">
    <name type="scientific">Methanosarcina mazei Tuc01</name>
    <dbReference type="NCBI Taxonomy" id="1236903"/>
    <lineage>
        <taxon>Archaea</taxon>
        <taxon>Methanobacteriati</taxon>
        <taxon>Methanobacteriota</taxon>
        <taxon>Stenosarchaea group</taxon>
        <taxon>Methanomicrobia</taxon>
        <taxon>Methanosarcinales</taxon>
        <taxon>Methanosarcinaceae</taxon>
        <taxon>Methanosarcina</taxon>
    </lineage>
</organism>
<evidence type="ECO:0000313" key="2">
    <source>
        <dbReference type="Proteomes" id="UP000011718"/>
    </source>
</evidence>
<dbReference type="Proteomes" id="UP000011718">
    <property type="component" value="Chromosome"/>
</dbReference>
<proteinExistence type="predicted"/>
<dbReference type="BioCyc" id="MMAZ1236903:G139K-2724-MONOMER"/>
<reference evidence="1 2" key="1">
    <citation type="journal article" date="2013" name="Genome Announc.">
        <title>Complete Genome of a Methanosarcina mazei Strain Isolated from Sediment Samples from an Amazonian Flooded Area.</title>
        <authorList>
            <person name="Assis das Gracas D."/>
            <person name="Thiago Juca Ramos R."/>
            <person name="Vieira Araujo A.C."/>
            <person name="Zahlouth R."/>
            <person name="Ribeiro Carneiro A."/>
            <person name="Souza Lopes T."/>
            <person name="Azevedo Barauna R."/>
            <person name="Azevedo V."/>
            <person name="Cruz Schneider M.P."/>
            <person name="Pellizari V.H."/>
            <person name="Silva A."/>
        </authorList>
    </citation>
    <scope>NUCLEOTIDE SEQUENCE [LARGE SCALE GENOMIC DNA]</scope>
    <source>
        <strain evidence="1 2">Tuc01</strain>
    </source>
</reference>
<dbReference type="EMBL" id="CP004144">
    <property type="protein sequence ID" value="AGF98139.1"/>
    <property type="molecule type" value="Genomic_DNA"/>
</dbReference>
<name>M1QM77_METMZ</name>
<dbReference type="AlphaFoldDB" id="M1QM77"/>
<dbReference type="KEGG" id="mmaz:MmTuc01_2862"/>
<accession>M1QM77</accession>
<gene>
    <name evidence="1" type="ORF">MmTuc01_2862</name>
</gene>
<evidence type="ECO:0000313" key="1">
    <source>
        <dbReference type="EMBL" id="AGF98139.1"/>
    </source>
</evidence>
<dbReference type="HOGENOM" id="CLU_3130875_0_0_2"/>
<sequence length="49" mass="5900">MLCHPRKWKCICEYPEKPLHSGKQIFKKLLAMQAEIRSLKYDKSLKYDC</sequence>